<dbReference type="RefSeq" id="WP_218969703.1">
    <property type="nucleotide sequence ID" value="NZ_FITM01000017.1"/>
</dbReference>
<organism evidence="1 2">
    <name type="scientific">Candidatus Synechococcus spongiarum</name>
    <dbReference type="NCBI Taxonomy" id="431041"/>
    <lineage>
        <taxon>Bacteria</taxon>
        <taxon>Bacillati</taxon>
        <taxon>Cyanobacteriota</taxon>
        <taxon>Cyanophyceae</taxon>
        <taxon>Synechococcales</taxon>
        <taxon>Synechococcaceae</taxon>
        <taxon>Synechococcus</taxon>
    </lineage>
</organism>
<gene>
    <name evidence="1" type="ORF">FLM9_143</name>
</gene>
<feature type="non-terminal residue" evidence="1">
    <location>
        <position position="1"/>
    </location>
</feature>
<proteinExistence type="predicted"/>
<dbReference type="EMBL" id="FITM01000017">
    <property type="protein sequence ID" value="SAY38284.1"/>
    <property type="molecule type" value="Genomic_DNA"/>
</dbReference>
<accession>A0A164Z2U7</accession>
<dbReference type="Proteomes" id="UP000182631">
    <property type="component" value="Unassembled WGS sequence"/>
</dbReference>
<evidence type="ECO:0000313" key="2">
    <source>
        <dbReference type="Proteomes" id="UP000182631"/>
    </source>
</evidence>
<sequence length="61" mass="7048">EDVKPSPCCWRTPYSNGHRRGLWQSVVYGIERNNPDLKLRLIVTSSNFSPWRGPIPHGEWG</sequence>
<keyword evidence="2" id="KW-1185">Reference proteome</keyword>
<dbReference type="AlphaFoldDB" id="A0A164Z2U7"/>
<name>A0A164Z2U7_9SYNE</name>
<protein>
    <submittedName>
        <fullName evidence="1">Uncharacterized protein</fullName>
    </submittedName>
</protein>
<reference evidence="2" key="1">
    <citation type="submission" date="2016-02" db="EMBL/GenBank/DDBJ databases">
        <authorList>
            <person name="liu f."/>
        </authorList>
    </citation>
    <scope>NUCLEOTIDE SEQUENCE [LARGE SCALE GENOMIC DNA]</scope>
</reference>
<evidence type="ECO:0000313" key="1">
    <source>
        <dbReference type="EMBL" id="SAY38284.1"/>
    </source>
</evidence>